<evidence type="ECO:0000313" key="2">
    <source>
        <dbReference type="Proteomes" id="UP000287651"/>
    </source>
</evidence>
<proteinExistence type="predicted"/>
<dbReference type="Proteomes" id="UP000287651">
    <property type="component" value="Unassembled WGS sequence"/>
</dbReference>
<accession>A0A426WV75</accession>
<evidence type="ECO:0000313" key="1">
    <source>
        <dbReference type="EMBL" id="RRT31135.1"/>
    </source>
</evidence>
<dbReference type="AlphaFoldDB" id="A0A426WV75"/>
<reference evidence="1 2" key="1">
    <citation type="journal article" date="2014" name="Agronomy (Basel)">
        <title>A Draft Genome Sequence for Ensete ventricosum, the Drought-Tolerant Tree Against Hunger.</title>
        <authorList>
            <person name="Harrison J."/>
            <person name="Moore K.A."/>
            <person name="Paszkiewicz K."/>
            <person name="Jones T."/>
            <person name="Grant M."/>
            <person name="Ambacheew D."/>
            <person name="Muzemil S."/>
            <person name="Studholme D.J."/>
        </authorList>
    </citation>
    <scope>NUCLEOTIDE SEQUENCE [LARGE SCALE GENOMIC DNA]</scope>
</reference>
<sequence>MASWVPLHPTKGWPPLRGRLSLPADSHPTKGWPPLRLAALPLLVAGLAAGDSPLRVPYSLPPLRASRCKWVCPRAATAPACWLQPVVPVGVALAGGCPCMRCLPPLRATAPMSGADLPCKGHWSRPGRGWPPLLLTVFIRMEKMKDVKRPPL</sequence>
<name>A0A426WV75_ENSVE</name>
<gene>
    <name evidence="1" type="ORF">B296_00054448</name>
</gene>
<organism evidence="1 2">
    <name type="scientific">Ensete ventricosum</name>
    <name type="common">Abyssinian banana</name>
    <name type="synonym">Musa ensete</name>
    <dbReference type="NCBI Taxonomy" id="4639"/>
    <lineage>
        <taxon>Eukaryota</taxon>
        <taxon>Viridiplantae</taxon>
        <taxon>Streptophyta</taxon>
        <taxon>Embryophyta</taxon>
        <taxon>Tracheophyta</taxon>
        <taxon>Spermatophyta</taxon>
        <taxon>Magnoliopsida</taxon>
        <taxon>Liliopsida</taxon>
        <taxon>Zingiberales</taxon>
        <taxon>Musaceae</taxon>
        <taxon>Ensete</taxon>
    </lineage>
</organism>
<protein>
    <submittedName>
        <fullName evidence="1">Uncharacterized protein</fullName>
    </submittedName>
</protein>
<dbReference type="EMBL" id="AMZH03046370">
    <property type="protein sequence ID" value="RRT31135.1"/>
    <property type="molecule type" value="Genomic_DNA"/>
</dbReference>
<comment type="caution">
    <text evidence="1">The sequence shown here is derived from an EMBL/GenBank/DDBJ whole genome shotgun (WGS) entry which is preliminary data.</text>
</comment>